<name>A0A1B9IV90_9TREE</name>
<evidence type="ECO:0000256" key="1">
    <source>
        <dbReference type="SAM" id="MobiDB-lite"/>
    </source>
</evidence>
<reference evidence="3" key="2">
    <citation type="submission" date="2013-12" db="EMBL/GenBank/DDBJ databases">
        <title>Evolution of pathogenesis and genome organization in the Tremellales.</title>
        <authorList>
            <person name="Cuomo C."/>
            <person name="Litvintseva A."/>
            <person name="Heitman J."/>
            <person name="Chen Y."/>
            <person name="Sun S."/>
            <person name="Springer D."/>
            <person name="Dromer F."/>
            <person name="Young S."/>
            <person name="Zeng Q."/>
            <person name="Chapman S."/>
            <person name="Gujja S."/>
            <person name="Saif S."/>
            <person name="Birren B."/>
        </authorList>
    </citation>
    <scope>NUCLEOTIDE SEQUENCE [LARGE SCALE GENOMIC DNA]</scope>
    <source>
        <strain evidence="3">CBS 10435</strain>
    </source>
</reference>
<sequence>MPIGEEEYHGPPSSSTWDHAGASDLLDLDTIVRLNSELAQNTRLTSATQSDFGRSPPFSDTIDQVSETANRDTVMDDSEDQYGNQEVVQFRSGYKIISETPMKPQSTSNEEHRFDRRLTEINRDSRTRPLTSAPGNTSTIEEDNDKTRRRYRPGDLCDKSTHTFDRPKGILIGKNLSAKCHYCKATVIHTELPAIVRVPCQGTDLFNDSEKSRFAHRLKQSSNSDMIVCMKVGCELSFQAENVVWRTPKERTLRRKAKEEE</sequence>
<evidence type="ECO:0000313" key="3">
    <source>
        <dbReference type="Proteomes" id="UP000092583"/>
    </source>
</evidence>
<dbReference type="EMBL" id="KI669460">
    <property type="protein sequence ID" value="OCF59435.1"/>
    <property type="molecule type" value="Genomic_DNA"/>
</dbReference>
<feature type="region of interest" description="Disordered" evidence="1">
    <location>
        <begin position="1"/>
        <end position="21"/>
    </location>
</feature>
<gene>
    <name evidence="2" type="ORF">L486_02100</name>
</gene>
<proteinExistence type="predicted"/>
<reference evidence="2 3" key="1">
    <citation type="submission" date="2013-07" db="EMBL/GenBank/DDBJ databases">
        <title>The Genome Sequence of Kwoniella mangroviensis CBS10435.</title>
        <authorList>
            <consortium name="The Broad Institute Genome Sequencing Platform"/>
            <person name="Cuomo C."/>
            <person name="Litvintseva A."/>
            <person name="Chen Y."/>
            <person name="Heitman J."/>
            <person name="Sun S."/>
            <person name="Springer D."/>
            <person name="Dromer F."/>
            <person name="Young S.K."/>
            <person name="Zeng Q."/>
            <person name="Gargeya S."/>
            <person name="Fitzgerald M."/>
            <person name="Abouelleil A."/>
            <person name="Alvarado L."/>
            <person name="Berlin A.M."/>
            <person name="Chapman S.B."/>
            <person name="Dewar J."/>
            <person name="Goldberg J."/>
            <person name="Griggs A."/>
            <person name="Gujja S."/>
            <person name="Hansen M."/>
            <person name="Howarth C."/>
            <person name="Imamovic A."/>
            <person name="Larimer J."/>
            <person name="McCowan C."/>
            <person name="Murphy C."/>
            <person name="Pearson M."/>
            <person name="Priest M."/>
            <person name="Roberts A."/>
            <person name="Saif S."/>
            <person name="Shea T."/>
            <person name="Sykes S."/>
            <person name="Wortman J."/>
            <person name="Nusbaum C."/>
            <person name="Birren B."/>
        </authorList>
    </citation>
    <scope>NUCLEOTIDE SEQUENCE [LARGE SCALE GENOMIC DNA]</scope>
    <source>
        <strain evidence="2 3">CBS 10435</strain>
    </source>
</reference>
<protein>
    <submittedName>
        <fullName evidence="2">Uncharacterized protein</fullName>
    </submittedName>
</protein>
<feature type="region of interest" description="Disordered" evidence="1">
    <location>
        <begin position="125"/>
        <end position="154"/>
    </location>
</feature>
<feature type="region of interest" description="Disordered" evidence="1">
    <location>
        <begin position="45"/>
        <end position="64"/>
    </location>
</feature>
<organism evidence="2 3">
    <name type="scientific">Kwoniella mangroviensis CBS 10435</name>
    <dbReference type="NCBI Taxonomy" id="1331196"/>
    <lineage>
        <taxon>Eukaryota</taxon>
        <taxon>Fungi</taxon>
        <taxon>Dikarya</taxon>
        <taxon>Basidiomycota</taxon>
        <taxon>Agaricomycotina</taxon>
        <taxon>Tremellomycetes</taxon>
        <taxon>Tremellales</taxon>
        <taxon>Cryptococcaceae</taxon>
        <taxon>Kwoniella</taxon>
    </lineage>
</organism>
<keyword evidence="3" id="KW-1185">Reference proteome</keyword>
<dbReference type="Proteomes" id="UP000092583">
    <property type="component" value="Unassembled WGS sequence"/>
</dbReference>
<feature type="compositionally biased region" description="Polar residues" evidence="1">
    <location>
        <begin position="128"/>
        <end position="139"/>
    </location>
</feature>
<dbReference type="AlphaFoldDB" id="A0A1B9IV90"/>
<accession>A0A1B9IV90</accession>
<evidence type="ECO:0000313" key="2">
    <source>
        <dbReference type="EMBL" id="OCF59435.1"/>
    </source>
</evidence>